<evidence type="ECO:0000256" key="3">
    <source>
        <dbReference type="ARBA" id="ARBA00023237"/>
    </source>
</evidence>
<protein>
    <recommendedName>
        <fullName evidence="9">TonB-dependent receptor</fullName>
    </recommendedName>
</protein>
<keyword evidence="2" id="KW-0472">Membrane</keyword>
<dbReference type="InterPro" id="IPR037066">
    <property type="entry name" value="Plug_dom_sf"/>
</dbReference>
<dbReference type="Proteomes" id="UP000192277">
    <property type="component" value="Unassembled WGS sequence"/>
</dbReference>
<keyword evidence="8" id="KW-1185">Reference proteome</keyword>
<dbReference type="InterPro" id="IPR041700">
    <property type="entry name" value="OMP_b-brl_3"/>
</dbReference>
<evidence type="ECO:0000256" key="1">
    <source>
        <dbReference type="ARBA" id="ARBA00004442"/>
    </source>
</evidence>
<evidence type="ECO:0000313" key="8">
    <source>
        <dbReference type="Proteomes" id="UP000192277"/>
    </source>
</evidence>
<evidence type="ECO:0008006" key="9">
    <source>
        <dbReference type="Google" id="ProtNLM"/>
    </source>
</evidence>
<feature type="domain" description="Outer membrane protein beta-barrel" evidence="6">
    <location>
        <begin position="591"/>
        <end position="915"/>
    </location>
</feature>
<dbReference type="Pfam" id="PF14905">
    <property type="entry name" value="OMP_b-brl_3"/>
    <property type="match status" value="1"/>
</dbReference>
<dbReference type="PANTHER" id="PTHR40980:SF5">
    <property type="entry name" value="TONB-DEPENDENT RECEPTOR"/>
    <property type="match status" value="1"/>
</dbReference>
<dbReference type="Gene3D" id="2.170.130.10">
    <property type="entry name" value="TonB-dependent receptor, plug domain"/>
    <property type="match status" value="1"/>
</dbReference>
<comment type="subcellular location">
    <subcellularLocation>
        <location evidence="1">Cell outer membrane</location>
    </subcellularLocation>
</comment>
<dbReference type="Pfam" id="PF13620">
    <property type="entry name" value="CarboxypepD_reg"/>
    <property type="match status" value="1"/>
</dbReference>
<dbReference type="InterPro" id="IPR008969">
    <property type="entry name" value="CarboxyPept-like_regulatory"/>
</dbReference>
<accession>A0ABX3P5H6</accession>
<proteinExistence type="predicted"/>
<dbReference type="Gene3D" id="2.40.170.20">
    <property type="entry name" value="TonB-dependent receptor, beta-barrel domain"/>
    <property type="match status" value="1"/>
</dbReference>
<evidence type="ECO:0000259" key="5">
    <source>
        <dbReference type="Pfam" id="PF07715"/>
    </source>
</evidence>
<dbReference type="EMBL" id="LWBO01000001">
    <property type="protein sequence ID" value="OQP55421.1"/>
    <property type="molecule type" value="Genomic_DNA"/>
</dbReference>
<dbReference type="Gene3D" id="2.60.40.1120">
    <property type="entry name" value="Carboxypeptidase-like, regulatory domain"/>
    <property type="match status" value="1"/>
</dbReference>
<name>A0ABX3P5H6_9BACT</name>
<feature type="domain" description="TonB-dependent receptor plug" evidence="5">
    <location>
        <begin position="133"/>
        <end position="218"/>
    </location>
</feature>
<feature type="signal peptide" evidence="4">
    <location>
        <begin position="1"/>
        <end position="20"/>
    </location>
</feature>
<feature type="chain" id="PRO_5045579590" description="TonB-dependent receptor" evidence="4">
    <location>
        <begin position="21"/>
        <end position="934"/>
    </location>
</feature>
<dbReference type="Pfam" id="PF07715">
    <property type="entry name" value="Plug"/>
    <property type="match status" value="1"/>
</dbReference>
<keyword evidence="3" id="KW-0998">Cell outer membrane</keyword>
<reference evidence="7 8" key="1">
    <citation type="submission" date="2016-04" db="EMBL/GenBank/DDBJ databases">
        <authorList>
            <person name="Chen L."/>
            <person name="Zhuang W."/>
            <person name="Wang G."/>
        </authorList>
    </citation>
    <scope>NUCLEOTIDE SEQUENCE [LARGE SCALE GENOMIC DNA]</scope>
    <source>
        <strain evidence="8">GR20</strain>
    </source>
</reference>
<dbReference type="RefSeq" id="WP_014223023.1">
    <property type="nucleotide sequence ID" value="NZ_LWBO01000001.1"/>
</dbReference>
<sequence length="934" mass="104400">MSKIYVLIIACLLTAFCTNAQTGKLAGKILNEKNEPLVGVSVKITGSQGGTTTDVEGRFTLTLSAGKKYELTFSAVGYGSKTIDEVEVTPGQVTDLNVSLTATGKNLNTVTVTANRSSARKETTASLIQYQKNTNTVAAVISAESIRRSPDRNTGEVLKRVPGTSIIDGKYLVVRGLSDRYNFAMLNGIPLSSTEPDRKTFSFDIFPASLIDNIIINKAFVPELPAEWAGGLVQVNTKDVPAAGFLNITVGTGFNTQTLSKDFYNYQGGKYDWLGIDDGIRALPAEMPTKSKFNSLGDGDKAQLGKSFSNIWTSDKASSVFARLNSKFELSGGFTKVFKNGYKLGATLGLTYNQNVKRTHIQNGVYTVANNIPSLNIDYDNEKYSHDVLWGGLANVTLQLGNNHKISVKNLFNVNSTNYVTERTGLDYAQGNDGQPLIARELALKSNIFYNTQISGDHNLPTIKTKLHWYGSFNILDQYIPDQRRIQYNLESTPTGNRYMLLGVAQTSQLSGSRYFGYLSDYIYTAGGDVTKSFNLFGLSQSVKAGYLFQVKDRLFDSRPFTIYLPNDNAALRALPADKIYAPENFGNGFDNKFAISELSSNRYRYIANSILNAGFIQFDNQFTDKLRATWGVRVEDYDQLIGSVKQSDPRHLHTEVRDFLPGVNITYKLGSSANLRLSGSQTVVRPEFRELSDFQFYDFDMNATLTGNKYLERTKITNADFRYELYPKAGEVFSIGVFYKYFQKPIEFSFNPAGLGSQFNYVNADKATGYGAELEYRKKLDFVQALHNFTFQGNFSYIYNRVKSESLTLDRPMQGQSPYVINAALQYDVEKLGLYTTLLYNQIGDRIAFVGNKVLGIPEIWENTRPLLDLQVAKKVIKSKGEVKLNVSDIFNKAANYYYDFNENKKYDKSSDKLVIKRKYGTTFNISFSYNIK</sequence>
<dbReference type="SUPFAM" id="SSF49464">
    <property type="entry name" value="Carboxypeptidase regulatory domain-like"/>
    <property type="match status" value="1"/>
</dbReference>
<evidence type="ECO:0000259" key="6">
    <source>
        <dbReference type="Pfam" id="PF14905"/>
    </source>
</evidence>
<organism evidence="7 8">
    <name type="scientific">Niastella koreensis</name>
    <dbReference type="NCBI Taxonomy" id="354356"/>
    <lineage>
        <taxon>Bacteria</taxon>
        <taxon>Pseudomonadati</taxon>
        <taxon>Bacteroidota</taxon>
        <taxon>Chitinophagia</taxon>
        <taxon>Chitinophagales</taxon>
        <taxon>Chitinophagaceae</taxon>
        <taxon>Niastella</taxon>
    </lineage>
</organism>
<gene>
    <name evidence="7" type="ORF">A4D02_03685</name>
</gene>
<evidence type="ECO:0000256" key="4">
    <source>
        <dbReference type="SAM" id="SignalP"/>
    </source>
</evidence>
<comment type="caution">
    <text evidence="7">The sequence shown here is derived from an EMBL/GenBank/DDBJ whole genome shotgun (WGS) entry which is preliminary data.</text>
</comment>
<dbReference type="InterPro" id="IPR012910">
    <property type="entry name" value="Plug_dom"/>
</dbReference>
<dbReference type="PANTHER" id="PTHR40980">
    <property type="entry name" value="PLUG DOMAIN-CONTAINING PROTEIN"/>
    <property type="match status" value="1"/>
</dbReference>
<dbReference type="InterPro" id="IPR036942">
    <property type="entry name" value="Beta-barrel_TonB_sf"/>
</dbReference>
<evidence type="ECO:0000256" key="2">
    <source>
        <dbReference type="ARBA" id="ARBA00023136"/>
    </source>
</evidence>
<keyword evidence="4" id="KW-0732">Signal</keyword>
<evidence type="ECO:0000313" key="7">
    <source>
        <dbReference type="EMBL" id="OQP55421.1"/>
    </source>
</evidence>
<dbReference type="SUPFAM" id="SSF56935">
    <property type="entry name" value="Porins"/>
    <property type="match status" value="1"/>
</dbReference>